<evidence type="ECO:0000256" key="4">
    <source>
        <dbReference type="ARBA" id="ARBA00035214"/>
    </source>
</evidence>
<sequence>MGVMKHLGSVWKQPKENIPPAYRRNRMAGWRREPVFQRVDRPTRLDAARRLGYKSKQGITVVRTRVRRGGLRKGKIHMKRKPSKAGIKKITMAKSIQRMAEERTNKRYPNLEVLNSYWVGEDGKNKFYEVIMIDPHHPAIKSDKQLGWIAEGNSHRGRAERGKTSAGKRGRGLFNKGKGAEKLRPSLKANKNLGK</sequence>
<evidence type="ECO:0000256" key="1">
    <source>
        <dbReference type="ARBA" id="ARBA00006857"/>
    </source>
</evidence>
<reference evidence="7" key="1">
    <citation type="journal article" date="2014" name="Genome Biol. Evol.">
        <title>Pangenome evidence for extensive interdomain horizontal transfer affecting lineage core and shell genes in uncultured planktonic thaumarchaeota and euryarchaeota.</title>
        <authorList>
            <person name="Deschamps P."/>
            <person name="Zivanovic Y."/>
            <person name="Moreira D."/>
            <person name="Rodriguez-Valera F."/>
            <person name="Lopez-Garcia P."/>
        </authorList>
    </citation>
    <scope>NUCLEOTIDE SEQUENCE</scope>
</reference>
<dbReference type="SUPFAM" id="SSF54189">
    <property type="entry name" value="Ribosomal proteins S24e, L23 and L15e"/>
    <property type="match status" value="1"/>
</dbReference>
<dbReference type="InterPro" id="IPR000439">
    <property type="entry name" value="Ribosomal_eL15"/>
</dbReference>
<evidence type="ECO:0000256" key="3">
    <source>
        <dbReference type="ARBA" id="ARBA00023274"/>
    </source>
</evidence>
<dbReference type="NCBIfam" id="NF003269">
    <property type="entry name" value="PRK04243.1"/>
    <property type="match status" value="1"/>
</dbReference>
<feature type="region of interest" description="Disordered" evidence="6">
    <location>
        <begin position="153"/>
        <end position="195"/>
    </location>
</feature>
<keyword evidence="3" id="KW-0687">Ribonucleoprotein</keyword>
<feature type="compositionally biased region" description="Basic and acidic residues" evidence="6">
    <location>
        <begin position="153"/>
        <end position="163"/>
    </location>
</feature>
<evidence type="ECO:0000256" key="5">
    <source>
        <dbReference type="ARBA" id="ARBA00035535"/>
    </source>
</evidence>
<dbReference type="FunFam" id="3.40.1120.10:FF:000002">
    <property type="entry name" value="50S ribosomal protein L15e"/>
    <property type="match status" value="1"/>
</dbReference>
<gene>
    <name evidence="7" type="primary">RP-L15e</name>
    <name evidence="7" type="synonym">RPL15</name>
</gene>
<dbReference type="AlphaFoldDB" id="A0A075G5Q8"/>
<dbReference type="GO" id="GO:0003735">
    <property type="term" value="F:structural constituent of ribosome"/>
    <property type="evidence" value="ECO:0007669"/>
    <property type="project" value="InterPro"/>
</dbReference>
<dbReference type="GO" id="GO:0002181">
    <property type="term" value="P:cytoplasmic translation"/>
    <property type="evidence" value="ECO:0007669"/>
    <property type="project" value="TreeGrafter"/>
</dbReference>
<organism evidence="7">
    <name type="scientific">uncultured marine group II/III euryarchaeote AD1000_96_E06</name>
    <dbReference type="NCBI Taxonomy" id="1457830"/>
    <lineage>
        <taxon>Archaea</taxon>
        <taxon>Methanobacteriati</taxon>
        <taxon>Methanobacteriota</taxon>
        <taxon>environmental samples</taxon>
    </lineage>
</organism>
<dbReference type="Pfam" id="PF00827">
    <property type="entry name" value="Ribosomal_L15e"/>
    <property type="match status" value="1"/>
</dbReference>
<dbReference type="Gene3D" id="3.40.1120.10">
    <property type="entry name" value="Ribosomal protein l15e"/>
    <property type="match status" value="1"/>
</dbReference>
<protein>
    <recommendedName>
        <fullName evidence="4">Large ribosomal subunit protein eL15</fullName>
    </recommendedName>
    <alternativeName>
        <fullName evidence="5">50S ribosomal protein L15e</fullName>
    </alternativeName>
</protein>
<dbReference type="EMBL" id="KF900503">
    <property type="protein sequence ID" value="AIE97246.1"/>
    <property type="molecule type" value="Genomic_DNA"/>
</dbReference>
<dbReference type="PANTHER" id="PTHR11847:SF4">
    <property type="entry name" value="LARGE RIBOSOMAL SUBUNIT PROTEIN EL15"/>
    <property type="match status" value="1"/>
</dbReference>
<dbReference type="InterPro" id="IPR012678">
    <property type="entry name" value="Ribosomal_uL23/eL15/eS24_sf"/>
</dbReference>
<dbReference type="PANTHER" id="PTHR11847">
    <property type="entry name" value="RIBOSOMAL PROTEIN L15"/>
    <property type="match status" value="1"/>
</dbReference>
<proteinExistence type="inferred from homology"/>
<dbReference type="GO" id="GO:0022625">
    <property type="term" value="C:cytosolic large ribosomal subunit"/>
    <property type="evidence" value="ECO:0007669"/>
    <property type="project" value="TreeGrafter"/>
</dbReference>
<accession>A0A075G5Q8</accession>
<evidence type="ECO:0000256" key="2">
    <source>
        <dbReference type="ARBA" id="ARBA00022980"/>
    </source>
</evidence>
<name>A0A075G5Q8_9EURY</name>
<dbReference type="SMART" id="SM01384">
    <property type="entry name" value="Ribosomal_L15e"/>
    <property type="match status" value="1"/>
</dbReference>
<evidence type="ECO:0000256" key="6">
    <source>
        <dbReference type="SAM" id="MobiDB-lite"/>
    </source>
</evidence>
<evidence type="ECO:0000313" key="7">
    <source>
        <dbReference type="EMBL" id="AIE97246.1"/>
    </source>
</evidence>
<dbReference type="GO" id="GO:0003723">
    <property type="term" value="F:RNA binding"/>
    <property type="evidence" value="ECO:0007669"/>
    <property type="project" value="TreeGrafter"/>
</dbReference>
<dbReference type="InterPro" id="IPR024794">
    <property type="entry name" value="Rbsml_eL15_core_dom_sf"/>
</dbReference>
<comment type="similarity">
    <text evidence="1">Belongs to the eukaryotic ribosomal protein eL15 family.</text>
</comment>
<keyword evidence="2 7" id="KW-0689">Ribosomal protein</keyword>